<dbReference type="EMBL" id="VYYT01000190">
    <property type="protein sequence ID" value="KAK2758436.1"/>
    <property type="molecule type" value="Genomic_DNA"/>
</dbReference>
<comment type="subunit">
    <text evidence="1">Component of the NuA4 histone acetyltransferase complex.</text>
</comment>
<dbReference type="GO" id="GO:0006338">
    <property type="term" value="P:chromatin remodeling"/>
    <property type="evidence" value="ECO:0007669"/>
    <property type="project" value="UniProtKB-ARBA"/>
</dbReference>
<evidence type="ECO:0000313" key="5">
    <source>
        <dbReference type="Proteomes" id="UP001281614"/>
    </source>
</evidence>
<evidence type="ECO:0000313" key="4">
    <source>
        <dbReference type="EMBL" id="KAK2758436.1"/>
    </source>
</evidence>
<organism evidence="4 5">
    <name type="scientific">Colletotrichum kahawae</name>
    <name type="common">Coffee berry disease fungus</name>
    <dbReference type="NCBI Taxonomy" id="34407"/>
    <lineage>
        <taxon>Eukaryota</taxon>
        <taxon>Fungi</taxon>
        <taxon>Dikarya</taxon>
        <taxon>Ascomycota</taxon>
        <taxon>Pezizomycotina</taxon>
        <taxon>Sordariomycetes</taxon>
        <taxon>Hypocreomycetidae</taxon>
        <taxon>Glomerellales</taxon>
        <taxon>Glomerellaceae</taxon>
        <taxon>Colletotrichum</taxon>
        <taxon>Colletotrichum gloeosporioides species complex</taxon>
    </lineage>
</organism>
<keyword evidence="5" id="KW-1185">Reference proteome</keyword>
<dbReference type="SUPFAM" id="SSF54160">
    <property type="entry name" value="Chromo domain-like"/>
    <property type="match status" value="1"/>
</dbReference>
<comment type="caution">
    <text evidence="4">The sequence shown here is derived from an EMBL/GenBank/DDBJ whole genome shotgun (WGS) entry which is preliminary data.</text>
</comment>
<dbReference type="Pfam" id="PF00385">
    <property type="entry name" value="Chromo"/>
    <property type="match status" value="1"/>
</dbReference>
<dbReference type="Proteomes" id="UP001281614">
    <property type="component" value="Unassembled WGS sequence"/>
</dbReference>
<dbReference type="AlphaFoldDB" id="A0AAD9YE86"/>
<protein>
    <submittedName>
        <fullName evidence="4">Chromo domain-containing protein</fullName>
    </submittedName>
</protein>
<sequence length="252" mass="28148">MQPAVSPPAFVAPVADMHCLTSEATGYPPSRDSASFQGDILPVITDATPSPPAAKLASQATCEHAPDIITITDACESKVGVKIDCILAHQHDLDDNTRFHMHVRWEGGIKSWEPEIYLHKNHAPTLFAYWESVEGGREGVMEDPGLWHVFRIISHKTGPNGNITHFCVAWVGSPECSWEEEATIRDADSNLVKDYRESQDSCGKTAKKSVRSKNFLRGKTQARDSKSKMEQLRLEQGRCRVTNKGRKWRTQH</sequence>
<accession>A0AAD9YE86</accession>
<dbReference type="InterPro" id="IPR016197">
    <property type="entry name" value="Chromo-like_dom_sf"/>
</dbReference>
<feature type="region of interest" description="Disordered" evidence="2">
    <location>
        <begin position="213"/>
        <end position="233"/>
    </location>
</feature>
<feature type="domain" description="Chromo" evidence="3">
    <location>
        <begin position="79"/>
        <end position="135"/>
    </location>
</feature>
<proteinExistence type="predicted"/>
<name>A0AAD9YE86_COLKA</name>
<evidence type="ECO:0000259" key="3">
    <source>
        <dbReference type="SMART" id="SM00298"/>
    </source>
</evidence>
<dbReference type="SMART" id="SM00298">
    <property type="entry name" value="CHROMO"/>
    <property type="match status" value="2"/>
</dbReference>
<evidence type="ECO:0000256" key="1">
    <source>
        <dbReference type="ARBA" id="ARBA00011353"/>
    </source>
</evidence>
<reference evidence="4" key="1">
    <citation type="submission" date="2023-02" db="EMBL/GenBank/DDBJ databases">
        <title>Colletotrichum kahawae CIFC_Que2 genome sequencing and assembly.</title>
        <authorList>
            <person name="Baroncelli R."/>
        </authorList>
    </citation>
    <scope>NUCLEOTIDE SEQUENCE</scope>
    <source>
        <strain evidence="4">CIFC_Que2</strain>
    </source>
</reference>
<evidence type="ECO:0000256" key="2">
    <source>
        <dbReference type="SAM" id="MobiDB-lite"/>
    </source>
</evidence>
<dbReference type="InterPro" id="IPR000953">
    <property type="entry name" value="Chromo/chromo_shadow_dom"/>
</dbReference>
<dbReference type="InterPro" id="IPR023780">
    <property type="entry name" value="Chromo_domain"/>
</dbReference>
<dbReference type="Gene3D" id="2.40.50.40">
    <property type="match status" value="1"/>
</dbReference>
<feature type="compositionally biased region" description="Basic and acidic residues" evidence="2">
    <location>
        <begin position="221"/>
        <end position="233"/>
    </location>
</feature>
<gene>
    <name evidence="4" type="ORF">CKAH01_16825</name>
</gene>
<feature type="domain" description="Chromo" evidence="3">
    <location>
        <begin position="146"/>
        <end position="200"/>
    </location>
</feature>